<dbReference type="Proteomes" id="UP001187531">
    <property type="component" value="Unassembled WGS sequence"/>
</dbReference>
<feature type="region of interest" description="Disordered" evidence="1">
    <location>
        <begin position="108"/>
        <end position="140"/>
    </location>
</feature>
<name>A0AA88I6L3_ARTSF</name>
<accession>A0AA88I6L3</accession>
<feature type="compositionally biased region" description="Basic and acidic residues" evidence="1">
    <location>
        <begin position="123"/>
        <end position="140"/>
    </location>
</feature>
<keyword evidence="3" id="KW-1185">Reference proteome</keyword>
<organism evidence="2 3">
    <name type="scientific">Artemia franciscana</name>
    <name type="common">Brine shrimp</name>
    <name type="synonym">Artemia sanfranciscana</name>
    <dbReference type="NCBI Taxonomy" id="6661"/>
    <lineage>
        <taxon>Eukaryota</taxon>
        <taxon>Metazoa</taxon>
        <taxon>Ecdysozoa</taxon>
        <taxon>Arthropoda</taxon>
        <taxon>Crustacea</taxon>
        <taxon>Branchiopoda</taxon>
        <taxon>Anostraca</taxon>
        <taxon>Artemiidae</taxon>
        <taxon>Artemia</taxon>
    </lineage>
</organism>
<evidence type="ECO:0000313" key="2">
    <source>
        <dbReference type="EMBL" id="KAK2721239.1"/>
    </source>
</evidence>
<feature type="region of interest" description="Disordered" evidence="1">
    <location>
        <begin position="42"/>
        <end position="61"/>
    </location>
</feature>
<gene>
    <name evidence="2" type="ORF">QYM36_003498</name>
</gene>
<dbReference type="AlphaFoldDB" id="A0AA88I6L3"/>
<reference evidence="2" key="1">
    <citation type="submission" date="2023-07" db="EMBL/GenBank/DDBJ databases">
        <title>Chromosome-level genome assembly of Artemia franciscana.</title>
        <authorList>
            <person name="Jo E."/>
        </authorList>
    </citation>
    <scope>NUCLEOTIDE SEQUENCE</scope>
    <source>
        <tissue evidence="2">Whole body</tissue>
    </source>
</reference>
<sequence>MASEVETSESENLDLPGIFGTPKCAKPEKFFTPLPAKYFNLFDISPDSESDDNSDDNGRKRVEGFLTPVTYRKRISAALFDFSTTDSEDDLEQQGELLRSQLNFSSCDARTDDEEDIPTNPETDTKKKMDLTERDNDEDKVRKSISVGDVPDGLKRRLGGRTKEELIWLVYKAQQLTLDREHLISRFMDVCCKRCPNAPQIINEVFNEKKKNHC</sequence>
<dbReference type="EMBL" id="JAVRJZ010000006">
    <property type="protein sequence ID" value="KAK2721239.1"/>
    <property type="molecule type" value="Genomic_DNA"/>
</dbReference>
<proteinExistence type="predicted"/>
<feature type="compositionally biased region" description="Acidic residues" evidence="1">
    <location>
        <begin position="46"/>
        <end position="55"/>
    </location>
</feature>
<evidence type="ECO:0000256" key="1">
    <source>
        <dbReference type="SAM" id="MobiDB-lite"/>
    </source>
</evidence>
<protein>
    <submittedName>
        <fullName evidence="2">Uncharacterized protein</fullName>
    </submittedName>
</protein>
<comment type="caution">
    <text evidence="2">The sequence shown here is derived from an EMBL/GenBank/DDBJ whole genome shotgun (WGS) entry which is preliminary data.</text>
</comment>
<evidence type="ECO:0000313" key="3">
    <source>
        <dbReference type="Proteomes" id="UP001187531"/>
    </source>
</evidence>